<feature type="region of interest" description="Disordered" evidence="1">
    <location>
        <begin position="94"/>
        <end position="117"/>
    </location>
</feature>
<evidence type="ECO:0000256" key="2">
    <source>
        <dbReference type="SAM" id="Phobius"/>
    </source>
</evidence>
<accession>A0A0M8MY31</accession>
<feature type="transmembrane region" description="Helical" evidence="2">
    <location>
        <begin position="16"/>
        <end position="34"/>
    </location>
</feature>
<keyword evidence="2" id="KW-1133">Transmembrane helix</keyword>
<dbReference type="EMBL" id="LGSR01000020">
    <property type="protein sequence ID" value="KOS19187.1"/>
    <property type="molecule type" value="Genomic_DNA"/>
</dbReference>
<feature type="compositionally biased region" description="Basic and acidic residues" evidence="1">
    <location>
        <begin position="168"/>
        <end position="204"/>
    </location>
</feature>
<keyword evidence="2" id="KW-0472">Membrane</keyword>
<comment type="caution">
    <text evidence="3">The sequence shown here is derived from an EMBL/GenBank/DDBJ whole genome shotgun (WGS) entry which is preliminary data.</text>
</comment>
<keyword evidence="4" id="KW-1185">Reference proteome</keyword>
<protein>
    <recommendedName>
        <fullName evidence="5">Rhomboid family membrane protein</fullName>
    </recommendedName>
</protein>
<reference evidence="3 4" key="1">
    <citation type="submission" date="2015-07" db="EMBL/GenBank/DDBJ databases">
        <title>The genome of the fungus Escovopsis weberi, a specialized disease agent of ant agriculture.</title>
        <authorList>
            <person name="de Man T.J."/>
            <person name="Stajich J.E."/>
            <person name="Kubicek C.P."/>
            <person name="Chenthamara K."/>
            <person name="Atanasova L."/>
            <person name="Druzhinina I.S."/>
            <person name="Birnbaum S."/>
            <person name="Barribeau S.M."/>
            <person name="Teiling C."/>
            <person name="Suen G."/>
            <person name="Currie C."/>
            <person name="Gerardo N.M."/>
        </authorList>
    </citation>
    <scope>NUCLEOTIDE SEQUENCE [LARGE SCALE GENOMIC DNA]</scope>
</reference>
<dbReference type="Proteomes" id="UP000053831">
    <property type="component" value="Unassembled WGS sequence"/>
</dbReference>
<sequence length="204" mass="22915">MAEPASDPPLPPRNPFIHNAAIAGAVICPLAMLLPPRKADIRAFVLLGTFSLCANQLAYEYTGHSVYERFGSRVGAVFDTSLPQGAQRTQQLLREQRERDREAARRKGEEEEAEAQRRGGVLRDIWMGGEGEDWKRRRAEEHRKSFEEGKGMSDVIFEQVADVFSGRWRKEDKDKKEGEGEGGDAGRDQGRKEEGDAGSRTERK</sequence>
<feature type="region of interest" description="Disordered" evidence="1">
    <location>
        <begin position="167"/>
        <end position="204"/>
    </location>
</feature>
<name>A0A0M8MY31_ESCWE</name>
<gene>
    <name evidence="3" type="ORF">ESCO_000485</name>
</gene>
<evidence type="ECO:0000313" key="3">
    <source>
        <dbReference type="EMBL" id="KOS19187.1"/>
    </source>
</evidence>
<proteinExistence type="predicted"/>
<dbReference type="AlphaFoldDB" id="A0A0M8MY31"/>
<evidence type="ECO:0000313" key="4">
    <source>
        <dbReference type="Proteomes" id="UP000053831"/>
    </source>
</evidence>
<evidence type="ECO:0008006" key="5">
    <source>
        <dbReference type="Google" id="ProtNLM"/>
    </source>
</evidence>
<evidence type="ECO:0000256" key="1">
    <source>
        <dbReference type="SAM" id="MobiDB-lite"/>
    </source>
</evidence>
<keyword evidence="2" id="KW-0812">Transmembrane</keyword>
<organism evidence="3 4">
    <name type="scientific">Escovopsis weberi</name>
    <dbReference type="NCBI Taxonomy" id="150374"/>
    <lineage>
        <taxon>Eukaryota</taxon>
        <taxon>Fungi</taxon>
        <taxon>Dikarya</taxon>
        <taxon>Ascomycota</taxon>
        <taxon>Pezizomycotina</taxon>
        <taxon>Sordariomycetes</taxon>
        <taxon>Hypocreomycetidae</taxon>
        <taxon>Hypocreales</taxon>
        <taxon>Hypocreaceae</taxon>
        <taxon>Escovopsis</taxon>
    </lineage>
</organism>
<dbReference type="OrthoDB" id="5411041at2759"/>